<reference evidence="1" key="1">
    <citation type="journal article" date="2019" name="PLoS Negl. Trop. Dis.">
        <title>Revisiting the worldwide diversity of Leptospira species in the environment.</title>
        <authorList>
            <person name="Vincent A.T."/>
            <person name="Schiettekatte O."/>
            <person name="Bourhy P."/>
            <person name="Veyrier F.J."/>
            <person name="Picardeau M."/>
        </authorList>
    </citation>
    <scope>NUCLEOTIDE SEQUENCE [LARGE SCALE GENOMIC DNA]</scope>
    <source>
        <strain evidence="1">201400974</strain>
    </source>
</reference>
<dbReference type="EMBL" id="RQHV01000004">
    <property type="protein sequence ID" value="TGN14469.1"/>
    <property type="molecule type" value="Genomic_DNA"/>
</dbReference>
<evidence type="ECO:0000313" key="2">
    <source>
        <dbReference type="Proteomes" id="UP000298264"/>
    </source>
</evidence>
<dbReference type="OrthoDB" id="329311at2"/>
<organism evidence="1 2">
    <name type="scientific">Leptospira ilyithenensis</name>
    <dbReference type="NCBI Taxonomy" id="2484901"/>
    <lineage>
        <taxon>Bacteria</taxon>
        <taxon>Pseudomonadati</taxon>
        <taxon>Spirochaetota</taxon>
        <taxon>Spirochaetia</taxon>
        <taxon>Leptospirales</taxon>
        <taxon>Leptospiraceae</taxon>
        <taxon>Leptospira</taxon>
    </lineage>
</organism>
<comment type="caution">
    <text evidence="1">The sequence shown here is derived from an EMBL/GenBank/DDBJ whole genome shotgun (WGS) entry which is preliminary data.</text>
</comment>
<evidence type="ECO:0008006" key="3">
    <source>
        <dbReference type="Google" id="ProtNLM"/>
    </source>
</evidence>
<keyword evidence="2" id="KW-1185">Reference proteome</keyword>
<protein>
    <recommendedName>
        <fullName evidence="3">STAS/SEC14 domain-containing protein</fullName>
    </recommendedName>
</protein>
<dbReference type="AlphaFoldDB" id="A0A4R9LSM5"/>
<name>A0A4R9LSM5_9LEPT</name>
<gene>
    <name evidence="1" type="ORF">EHS11_01680</name>
</gene>
<evidence type="ECO:0000313" key="1">
    <source>
        <dbReference type="EMBL" id="TGN14469.1"/>
    </source>
</evidence>
<accession>A0A4R9LSM5</accession>
<proteinExistence type="predicted"/>
<dbReference type="Proteomes" id="UP000298264">
    <property type="component" value="Unassembled WGS sequence"/>
</dbReference>
<sequence>MNFKQEWILHKDKQIRFIDYRNLNEEEMIERLRASMSDYQTVTTKILCLVDYSNSFISSKYFNILLSEGAAEIRKEKIEKTALIGLNLAKLAYLDIYKTLTHDQRIRVFERKEEALDWLAE</sequence>
<dbReference type="RefSeq" id="WP_135762689.1">
    <property type="nucleotide sequence ID" value="NZ_RQHV01000004.1"/>
</dbReference>